<dbReference type="AlphaFoldDB" id="A0AAU7JA61"/>
<protein>
    <submittedName>
        <fullName evidence="1">Uncharacterized protein</fullName>
    </submittedName>
</protein>
<reference evidence="1" key="1">
    <citation type="submission" date="2024-05" db="EMBL/GenBank/DDBJ databases">
        <authorList>
            <person name="Kim S."/>
            <person name="Heo J."/>
            <person name="Choi H."/>
            <person name="Choi Y."/>
            <person name="Kwon S.-W."/>
            <person name="Kim Y."/>
        </authorList>
    </citation>
    <scope>NUCLEOTIDE SEQUENCE</scope>
    <source>
        <strain evidence="1">KACC 23698</strain>
    </source>
</reference>
<gene>
    <name evidence="1" type="ORF">ABEG18_14980</name>
</gene>
<proteinExistence type="predicted"/>
<organism evidence="1">
    <name type="scientific">Alsobacter sp. KACC 23698</name>
    <dbReference type="NCBI Taxonomy" id="3149229"/>
    <lineage>
        <taxon>Bacteria</taxon>
        <taxon>Pseudomonadati</taxon>
        <taxon>Pseudomonadota</taxon>
        <taxon>Alphaproteobacteria</taxon>
        <taxon>Hyphomicrobiales</taxon>
        <taxon>Alsobacteraceae</taxon>
        <taxon>Alsobacter</taxon>
    </lineage>
</organism>
<accession>A0AAU7JA61</accession>
<dbReference type="RefSeq" id="WP_406853862.1">
    <property type="nucleotide sequence ID" value="NZ_CP157484.1"/>
</dbReference>
<evidence type="ECO:0000313" key="1">
    <source>
        <dbReference type="EMBL" id="XBO37039.1"/>
    </source>
</evidence>
<dbReference type="EMBL" id="CP157484">
    <property type="protein sequence ID" value="XBO37039.1"/>
    <property type="molecule type" value="Genomic_DNA"/>
</dbReference>
<sequence>MHHQLAALAIAALCGWAGWSMRRPGSAGLTRALGLLAWAAGSALLDDAFGGLLLGAVMQGQAPDSDLEQTLKTL</sequence>
<name>A0AAU7JA61_9HYPH</name>